<dbReference type="Gene3D" id="3.30.70.270">
    <property type="match status" value="1"/>
</dbReference>
<gene>
    <name evidence="1" type="ORF">ECPE_LOCUS16296</name>
</gene>
<dbReference type="Gene3D" id="3.10.10.10">
    <property type="entry name" value="HIV Type 1 Reverse Transcriptase, subunit A, domain 1"/>
    <property type="match status" value="1"/>
</dbReference>
<dbReference type="CDD" id="cd01644">
    <property type="entry name" value="RT_pepA17"/>
    <property type="match status" value="1"/>
</dbReference>
<dbReference type="OrthoDB" id="10052339at2759"/>
<keyword evidence="2" id="KW-1185">Reference proteome</keyword>
<proteinExistence type="predicted"/>
<evidence type="ECO:0000313" key="2">
    <source>
        <dbReference type="Proteomes" id="UP000272942"/>
    </source>
</evidence>
<dbReference type="SUPFAM" id="SSF56672">
    <property type="entry name" value="DNA/RNA polymerases"/>
    <property type="match status" value="1"/>
</dbReference>
<evidence type="ECO:0000313" key="3">
    <source>
        <dbReference type="WBParaSite" id="ECPE_0001634001-mRNA-1"/>
    </source>
</evidence>
<reference evidence="1 2" key="2">
    <citation type="submission" date="2018-11" db="EMBL/GenBank/DDBJ databases">
        <authorList>
            <consortium name="Pathogen Informatics"/>
        </authorList>
    </citation>
    <scope>NUCLEOTIDE SEQUENCE [LARGE SCALE GENOMIC DNA]</scope>
    <source>
        <strain evidence="1 2">Egypt</strain>
    </source>
</reference>
<protein>
    <submittedName>
        <fullName evidence="3">Reverse transcriptase domain-containing protein</fullName>
    </submittedName>
</protein>
<dbReference type="EMBL" id="UZAN01063728">
    <property type="protein sequence ID" value="VDP93568.1"/>
    <property type="molecule type" value="Genomic_DNA"/>
</dbReference>
<dbReference type="InterPro" id="IPR043128">
    <property type="entry name" value="Rev_trsase/Diguanyl_cyclase"/>
</dbReference>
<dbReference type="WBParaSite" id="ECPE_0001634001-mRNA-1">
    <property type="protein sequence ID" value="ECPE_0001634001-mRNA-1"/>
    <property type="gene ID" value="ECPE_0001634001"/>
</dbReference>
<dbReference type="InterPro" id="IPR043502">
    <property type="entry name" value="DNA/RNA_pol_sf"/>
</dbReference>
<accession>A0A183BAR2</accession>
<sequence length="264" mass="30367">MPDNREIALHGLNYLKGRLKRNTQLTEAYFNAMKRNLELGYIERAIGEVEKEQPLWYLPYHPVINPKKPQKIRVVFDCAAKCAGIALNDRLLQGPDLTTPLIEVLCRFRLESVAVAADIEEMFTQVKVTEGQRDALPLWWWPDGDLDGPVQEYRMTVHPFGAISSPFCANFALKTTVNKFTQRFETPVGSCVEHNFYVDDFLGSFDSIEEAVRYIRNLSKLLPMGRFKLTRWMSNNRHVINDERAPSLRELHESPLPTDRALGM</sequence>
<dbReference type="Proteomes" id="UP000272942">
    <property type="component" value="Unassembled WGS sequence"/>
</dbReference>
<dbReference type="AlphaFoldDB" id="A0A183BAR2"/>
<evidence type="ECO:0000313" key="1">
    <source>
        <dbReference type="EMBL" id="VDP93568.1"/>
    </source>
</evidence>
<dbReference type="PANTHER" id="PTHR47331">
    <property type="entry name" value="PHD-TYPE DOMAIN-CONTAINING PROTEIN"/>
    <property type="match status" value="1"/>
</dbReference>
<name>A0A183BAR2_9TREM</name>
<reference evidence="3" key="1">
    <citation type="submission" date="2016-06" db="UniProtKB">
        <authorList>
            <consortium name="WormBaseParasite"/>
        </authorList>
    </citation>
    <scope>IDENTIFICATION</scope>
</reference>
<organism evidence="3">
    <name type="scientific">Echinostoma caproni</name>
    <dbReference type="NCBI Taxonomy" id="27848"/>
    <lineage>
        <taxon>Eukaryota</taxon>
        <taxon>Metazoa</taxon>
        <taxon>Spiralia</taxon>
        <taxon>Lophotrochozoa</taxon>
        <taxon>Platyhelminthes</taxon>
        <taxon>Trematoda</taxon>
        <taxon>Digenea</taxon>
        <taxon>Plagiorchiida</taxon>
        <taxon>Echinostomata</taxon>
        <taxon>Echinostomatoidea</taxon>
        <taxon>Echinostomatidae</taxon>
        <taxon>Echinostoma</taxon>
    </lineage>
</organism>